<evidence type="ECO:0000259" key="2">
    <source>
        <dbReference type="Pfam" id="PF02470"/>
    </source>
</evidence>
<feature type="transmembrane region" description="Helical" evidence="1">
    <location>
        <begin position="7"/>
        <end position="28"/>
    </location>
</feature>
<gene>
    <name evidence="3" type="ORF">HPS55_10565</name>
</gene>
<comment type="caution">
    <text evidence="3">The sequence shown here is derived from an EMBL/GenBank/DDBJ whole genome shotgun (WGS) entry which is preliminary data.</text>
</comment>
<evidence type="ECO:0000313" key="3">
    <source>
        <dbReference type="EMBL" id="NPE14757.1"/>
    </source>
</evidence>
<evidence type="ECO:0000256" key="1">
    <source>
        <dbReference type="SAM" id="Phobius"/>
    </source>
</evidence>
<keyword evidence="1" id="KW-1133">Transmembrane helix</keyword>
<protein>
    <submittedName>
        <fullName evidence="3">MCE family protein</fullName>
    </submittedName>
</protein>
<reference evidence="3 4" key="1">
    <citation type="submission" date="2020-05" db="EMBL/GenBank/DDBJ databases">
        <title>Distinct polysaccharide utilization as determinants for interspecies competition between intestinal Prevotella spp.</title>
        <authorList>
            <person name="Galvez E.J.C."/>
            <person name="Iljazovic A."/>
            <person name="Strowig T."/>
        </authorList>
    </citation>
    <scope>NUCLEOTIDE SEQUENCE [LARGE SCALE GENOMIC DNA]</scope>
    <source>
        <strain evidence="3 4">PROD</strain>
    </source>
</reference>
<proteinExistence type="predicted"/>
<dbReference type="RefSeq" id="WP_172177281.1">
    <property type="nucleotide sequence ID" value="NZ_CASGIA010000012.1"/>
</dbReference>
<keyword evidence="1" id="KW-0812">Transmembrane</keyword>
<dbReference type="InterPro" id="IPR003399">
    <property type="entry name" value="Mce/MlaD"/>
</dbReference>
<dbReference type="Proteomes" id="UP001193734">
    <property type="component" value="Unassembled WGS sequence"/>
</dbReference>
<dbReference type="InterPro" id="IPR052336">
    <property type="entry name" value="MlaD_Phospholipid_Transporter"/>
</dbReference>
<evidence type="ECO:0000313" key="4">
    <source>
        <dbReference type="Proteomes" id="UP001193734"/>
    </source>
</evidence>
<keyword evidence="4" id="KW-1185">Reference proteome</keyword>
<sequence>MKFFTKEVQIACVAILGVVVLFFGLQFLKGLSLFSSDDTYYVTFDDISGLSASSPVYANGYKVGVVKDIVYNYSGDGEIVAAVGLSKGMRLPQGSTAEIESDMLGNVKMNLVLAGNPLESVAVGDTIHGGKDSGMLGKAAKMLPTVEKMLPKIDSILTSLNTLLADQALTNSLRNVDRITGNLAVTTSQLNRLTASLNNKVPGMLDKADNVLDNTERLTGKLGCIDVSATMAKVDATLDNVNRMTTVLNSKEGTLGLLMRDPQLYYNLSSTMRNADSLLIDLRQHPKRYVHFSIFGKKDK</sequence>
<dbReference type="Pfam" id="PF02470">
    <property type="entry name" value="MlaD"/>
    <property type="match status" value="1"/>
</dbReference>
<organism evidence="3 4">
    <name type="scientific">Xylanibacter rodentium</name>
    <dbReference type="NCBI Taxonomy" id="2736289"/>
    <lineage>
        <taxon>Bacteria</taxon>
        <taxon>Pseudomonadati</taxon>
        <taxon>Bacteroidota</taxon>
        <taxon>Bacteroidia</taxon>
        <taxon>Bacteroidales</taxon>
        <taxon>Prevotellaceae</taxon>
        <taxon>Xylanibacter</taxon>
    </lineage>
</organism>
<dbReference type="EMBL" id="JABKKE010000018">
    <property type="protein sequence ID" value="NPE14757.1"/>
    <property type="molecule type" value="Genomic_DNA"/>
</dbReference>
<keyword evidence="1" id="KW-0472">Membrane</keyword>
<feature type="domain" description="Mce/MlaD" evidence="2">
    <location>
        <begin position="39"/>
        <end position="103"/>
    </location>
</feature>
<dbReference type="PANTHER" id="PTHR33371">
    <property type="entry name" value="INTERMEMBRANE PHOSPHOLIPID TRANSPORT SYSTEM BINDING PROTEIN MLAD-RELATED"/>
    <property type="match status" value="1"/>
</dbReference>
<name>A0ABX2AVG6_9BACT</name>
<dbReference type="PANTHER" id="PTHR33371:SF4">
    <property type="entry name" value="INTERMEMBRANE PHOSPHOLIPID TRANSPORT SYSTEM BINDING PROTEIN MLAD"/>
    <property type="match status" value="1"/>
</dbReference>
<dbReference type="GeneID" id="82158207"/>
<accession>A0ABX2AVG6</accession>